<organism evidence="1 2">
    <name type="scientific">Vigna mungo</name>
    <name type="common">Black gram</name>
    <name type="synonym">Phaseolus mungo</name>
    <dbReference type="NCBI Taxonomy" id="3915"/>
    <lineage>
        <taxon>Eukaryota</taxon>
        <taxon>Viridiplantae</taxon>
        <taxon>Streptophyta</taxon>
        <taxon>Embryophyta</taxon>
        <taxon>Tracheophyta</taxon>
        <taxon>Spermatophyta</taxon>
        <taxon>Magnoliopsida</taxon>
        <taxon>eudicotyledons</taxon>
        <taxon>Gunneridae</taxon>
        <taxon>Pentapetalae</taxon>
        <taxon>rosids</taxon>
        <taxon>fabids</taxon>
        <taxon>Fabales</taxon>
        <taxon>Fabaceae</taxon>
        <taxon>Papilionoideae</taxon>
        <taxon>50 kb inversion clade</taxon>
        <taxon>NPAAA clade</taxon>
        <taxon>indigoferoid/millettioid clade</taxon>
        <taxon>Phaseoleae</taxon>
        <taxon>Vigna</taxon>
    </lineage>
</organism>
<dbReference type="Proteomes" id="UP001374535">
    <property type="component" value="Chromosome 5"/>
</dbReference>
<gene>
    <name evidence="1" type="ORF">V8G54_015627</name>
</gene>
<dbReference type="AlphaFoldDB" id="A0AAQ3NKL5"/>
<name>A0AAQ3NKL5_VIGMU</name>
<accession>A0AAQ3NKL5</accession>
<sequence>MLIIQFIRFKQAAAFPNIEFPHQSAKIFTHNSSRSIVTSTQMILPHKNNSKEDKKPNQHKQILQNVVFLPLHLAPSCLMIPPPATSVKAIKPKGITRSCPINSGILKAMEMNVEQ</sequence>
<proteinExistence type="predicted"/>
<protein>
    <submittedName>
        <fullName evidence="1">Uncharacterized protein</fullName>
    </submittedName>
</protein>
<evidence type="ECO:0000313" key="2">
    <source>
        <dbReference type="Proteomes" id="UP001374535"/>
    </source>
</evidence>
<evidence type="ECO:0000313" key="1">
    <source>
        <dbReference type="EMBL" id="WVZ11097.1"/>
    </source>
</evidence>
<keyword evidence="2" id="KW-1185">Reference proteome</keyword>
<reference evidence="1 2" key="1">
    <citation type="journal article" date="2023" name="Life. Sci Alliance">
        <title>Evolutionary insights into 3D genome organization and epigenetic landscape of Vigna mungo.</title>
        <authorList>
            <person name="Junaid A."/>
            <person name="Singh B."/>
            <person name="Bhatia S."/>
        </authorList>
    </citation>
    <scope>NUCLEOTIDE SEQUENCE [LARGE SCALE GENOMIC DNA]</scope>
    <source>
        <strain evidence="1">Urdbean</strain>
    </source>
</reference>
<dbReference type="EMBL" id="CP144696">
    <property type="protein sequence ID" value="WVZ11097.1"/>
    <property type="molecule type" value="Genomic_DNA"/>
</dbReference>